<comment type="similarity">
    <text evidence="2 6">Belongs to the sodium:solute symporter (SSF) (TC 2.A.21) family.</text>
</comment>
<feature type="transmembrane region" description="Helical" evidence="7">
    <location>
        <begin position="80"/>
        <end position="103"/>
    </location>
</feature>
<dbReference type="GO" id="GO:0005886">
    <property type="term" value="C:plasma membrane"/>
    <property type="evidence" value="ECO:0007669"/>
    <property type="project" value="TreeGrafter"/>
</dbReference>
<evidence type="ECO:0000313" key="8">
    <source>
        <dbReference type="EMBL" id="RHA73882.1"/>
    </source>
</evidence>
<feature type="transmembrane region" description="Helical" evidence="7">
    <location>
        <begin position="156"/>
        <end position="175"/>
    </location>
</feature>
<evidence type="ECO:0000256" key="6">
    <source>
        <dbReference type="RuleBase" id="RU362091"/>
    </source>
</evidence>
<evidence type="ECO:0000256" key="4">
    <source>
        <dbReference type="ARBA" id="ARBA00022989"/>
    </source>
</evidence>
<evidence type="ECO:0000256" key="7">
    <source>
        <dbReference type="SAM" id="Phobius"/>
    </source>
</evidence>
<dbReference type="NCBIfam" id="TIGR00813">
    <property type="entry name" value="sss"/>
    <property type="match status" value="1"/>
</dbReference>
<dbReference type="InterPro" id="IPR038377">
    <property type="entry name" value="Na/Glc_symporter_sf"/>
</dbReference>
<comment type="caution">
    <text evidence="8">The sequence shown here is derived from an EMBL/GenBank/DDBJ whole genome shotgun (WGS) entry which is preliminary data.</text>
</comment>
<dbReference type="AlphaFoldDB" id="A0A413SX40"/>
<protein>
    <submittedName>
        <fullName evidence="8">Sodium/glucose cotransporter</fullName>
    </submittedName>
</protein>
<feature type="transmembrane region" description="Helical" evidence="7">
    <location>
        <begin position="436"/>
        <end position="458"/>
    </location>
</feature>
<dbReference type="PANTHER" id="PTHR11819:SF195">
    <property type="entry name" value="SODIUM_GLUCOSE COTRANSPORTER 4"/>
    <property type="match status" value="1"/>
</dbReference>
<sequence>MNTFSVLDSVIFIVYVLLIVVIGLWCSRTRKGGVKDSKEYFLAGNTLPWWAIGASVIASNISAEQFIGMSGSGFAIGLGIASYEFVAAASLIVVAVFFLPIFLKTKIYTMPQFLEIRYGKPVKTLMAFFWLLVFIFVNLTSILYLGALAIHKVVDIPVGFSIVCLAVFAGAYAIYGGLKAVALTDMVQVIFLIGGGLLTTYIALNHYSEDAGAIAGMQKLIAQVPEKFDMILDPSNPDYKYLPGIGVILGGLWVSALYYFGCNQYIIQRALAGKSLSEARMGLVFASLLKLILPLIVVIPGIVAFALDAPLEKPDQAYPWLMHNFIPSGVKGIAFAALVAAVVSSLASMVNSITTIFTMDIYKEYFAGKDVPEKRLVNVGRCFGFFSLVLAVLIAPALAGLEQAFQFIQEFTGFISPGALAIFVMGFFWKRAEMKGALAAAAGTFVFSLVLMLFFPEISFIDRMAYVFILCVLLIVVFGLLSGKKTDERAIILEPGLFATTWTFKLLSGVILAILGVIYYVFW</sequence>
<dbReference type="CDD" id="cd10325">
    <property type="entry name" value="SLC5sbd_vSGLT"/>
    <property type="match status" value="1"/>
</dbReference>
<evidence type="ECO:0000256" key="3">
    <source>
        <dbReference type="ARBA" id="ARBA00022692"/>
    </source>
</evidence>
<feature type="transmembrane region" description="Helical" evidence="7">
    <location>
        <begin position="502"/>
        <end position="522"/>
    </location>
</feature>
<feature type="transmembrane region" description="Helical" evidence="7">
    <location>
        <begin position="6"/>
        <end position="26"/>
    </location>
</feature>
<dbReference type="PANTHER" id="PTHR11819">
    <property type="entry name" value="SOLUTE CARRIER FAMILY 5"/>
    <property type="match status" value="1"/>
</dbReference>
<dbReference type="RefSeq" id="WP_118400762.1">
    <property type="nucleotide sequence ID" value="NZ_CABJGD010000029.1"/>
</dbReference>
<proteinExistence type="inferred from homology"/>
<feature type="transmembrane region" description="Helical" evidence="7">
    <location>
        <begin position="378"/>
        <end position="399"/>
    </location>
</feature>
<dbReference type="GO" id="GO:0005412">
    <property type="term" value="F:D-glucose:sodium symporter activity"/>
    <property type="evidence" value="ECO:0007669"/>
    <property type="project" value="TreeGrafter"/>
</dbReference>
<feature type="transmembrane region" description="Helical" evidence="7">
    <location>
        <begin position="187"/>
        <end position="204"/>
    </location>
</feature>
<dbReference type="Pfam" id="PF00474">
    <property type="entry name" value="SSF"/>
    <property type="match status" value="1"/>
</dbReference>
<gene>
    <name evidence="8" type="ORF">DW921_11705</name>
</gene>
<keyword evidence="5 7" id="KW-0472">Membrane</keyword>
<evidence type="ECO:0000256" key="2">
    <source>
        <dbReference type="ARBA" id="ARBA00006434"/>
    </source>
</evidence>
<evidence type="ECO:0000313" key="9">
    <source>
        <dbReference type="Proteomes" id="UP000283855"/>
    </source>
</evidence>
<feature type="transmembrane region" description="Helical" evidence="7">
    <location>
        <begin position="332"/>
        <end position="357"/>
    </location>
</feature>
<feature type="transmembrane region" description="Helical" evidence="7">
    <location>
        <begin position="282"/>
        <end position="307"/>
    </location>
</feature>
<accession>A0A413SX40</accession>
<evidence type="ECO:0000256" key="1">
    <source>
        <dbReference type="ARBA" id="ARBA00004141"/>
    </source>
</evidence>
<dbReference type="InterPro" id="IPR001734">
    <property type="entry name" value="Na/solute_symporter"/>
</dbReference>
<dbReference type="Gene3D" id="1.20.1730.10">
    <property type="entry name" value="Sodium/glucose cotransporter"/>
    <property type="match status" value="1"/>
</dbReference>
<organism evidence="8 9">
    <name type="scientific">Phocaeicola coprophilus</name>
    <dbReference type="NCBI Taxonomy" id="387090"/>
    <lineage>
        <taxon>Bacteria</taxon>
        <taxon>Pseudomonadati</taxon>
        <taxon>Bacteroidota</taxon>
        <taxon>Bacteroidia</taxon>
        <taxon>Bacteroidales</taxon>
        <taxon>Bacteroidaceae</taxon>
        <taxon>Phocaeicola</taxon>
    </lineage>
</organism>
<feature type="transmembrane region" description="Helical" evidence="7">
    <location>
        <begin position="241"/>
        <end position="261"/>
    </location>
</feature>
<name>A0A413SX40_9BACT</name>
<evidence type="ECO:0000256" key="5">
    <source>
        <dbReference type="ARBA" id="ARBA00023136"/>
    </source>
</evidence>
<dbReference type="EMBL" id="QSFT01000029">
    <property type="protein sequence ID" value="RHA73882.1"/>
    <property type="molecule type" value="Genomic_DNA"/>
</dbReference>
<comment type="subcellular location">
    <subcellularLocation>
        <location evidence="1">Membrane</location>
        <topology evidence="1">Multi-pass membrane protein</topology>
    </subcellularLocation>
</comment>
<feature type="transmembrane region" description="Helical" evidence="7">
    <location>
        <begin position="47"/>
        <end position="68"/>
    </location>
</feature>
<dbReference type="PROSITE" id="PS50283">
    <property type="entry name" value="NA_SOLUT_SYMP_3"/>
    <property type="match status" value="1"/>
</dbReference>
<reference evidence="8 9" key="1">
    <citation type="submission" date="2018-08" db="EMBL/GenBank/DDBJ databases">
        <title>A genome reference for cultivated species of the human gut microbiota.</title>
        <authorList>
            <person name="Zou Y."/>
            <person name="Xue W."/>
            <person name="Luo G."/>
        </authorList>
    </citation>
    <scope>NUCLEOTIDE SEQUENCE [LARGE SCALE GENOMIC DNA]</scope>
    <source>
        <strain evidence="8 9">AM42-38</strain>
    </source>
</reference>
<feature type="transmembrane region" description="Helical" evidence="7">
    <location>
        <begin position="124"/>
        <end position="150"/>
    </location>
</feature>
<keyword evidence="3 7" id="KW-0812">Transmembrane</keyword>
<dbReference type="Proteomes" id="UP000283855">
    <property type="component" value="Unassembled WGS sequence"/>
</dbReference>
<feature type="transmembrane region" description="Helical" evidence="7">
    <location>
        <begin position="464"/>
        <end position="481"/>
    </location>
</feature>
<feature type="transmembrane region" description="Helical" evidence="7">
    <location>
        <begin position="411"/>
        <end position="429"/>
    </location>
</feature>
<keyword evidence="4 7" id="KW-1133">Transmembrane helix</keyword>